<proteinExistence type="inferred from homology"/>
<organism evidence="8">
    <name type="scientific">marine sediment metagenome</name>
    <dbReference type="NCBI Taxonomy" id="412755"/>
    <lineage>
        <taxon>unclassified sequences</taxon>
        <taxon>metagenomes</taxon>
        <taxon>ecological metagenomes</taxon>
    </lineage>
</organism>
<sequence>ATMLNLLDLKKAQKVLEIGSGCGYVLALMSKIIGNKGKVYGVEIVKELSEKSKENLKGYKNIKVYKRDGRKGLKEAAPFDRIIISAACKEIPKKILSQLKDKGIVVAP</sequence>
<evidence type="ECO:0000256" key="5">
    <source>
        <dbReference type="ARBA" id="ARBA00022603"/>
    </source>
</evidence>
<evidence type="ECO:0000256" key="2">
    <source>
        <dbReference type="ARBA" id="ARBA00005369"/>
    </source>
</evidence>
<protein>
    <recommendedName>
        <fullName evidence="3">protein-L-isoaspartate(D-aspartate) O-methyltransferase</fullName>
        <ecNumber evidence="3">2.1.1.77</ecNumber>
    </recommendedName>
</protein>
<dbReference type="InterPro" id="IPR029063">
    <property type="entry name" value="SAM-dependent_MTases_sf"/>
</dbReference>
<feature type="non-terminal residue" evidence="8">
    <location>
        <position position="1"/>
    </location>
</feature>
<dbReference type="EC" id="2.1.1.77" evidence="3"/>
<name>X1JVT4_9ZZZZ</name>
<dbReference type="CDD" id="cd02440">
    <property type="entry name" value="AdoMet_MTases"/>
    <property type="match status" value="1"/>
</dbReference>
<dbReference type="Gene3D" id="3.40.50.150">
    <property type="entry name" value="Vaccinia Virus protein VP39"/>
    <property type="match status" value="1"/>
</dbReference>
<gene>
    <name evidence="8" type="ORF">S03H2_70940</name>
</gene>
<evidence type="ECO:0000256" key="7">
    <source>
        <dbReference type="ARBA" id="ARBA00022691"/>
    </source>
</evidence>
<comment type="caution">
    <text evidence="8">The sequence shown here is derived from an EMBL/GenBank/DDBJ whole genome shotgun (WGS) entry which is preliminary data.</text>
</comment>
<keyword evidence="7" id="KW-0949">S-adenosyl-L-methionine</keyword>
<dbReference type="Pfam" id="PF01135">
    <property type="entry name" value="PCMT"/>
    <property type="match status" value="1"/>
</dbReference>
<feature type="non-terminal residue" evidence="8">
    <location>
        <position position="108"/>
    </location>
</feature>
<evidence type="ECO:0000256" key="1">
    <source>
        <dbReference type="ARBA" id="ARBA00004496"/>
    </source>
</evidence>
<comment type="subcellular location">
    <subcellularLocation>
        <location evidence="1">Cytoplasm</location>
    </subcellularLocation>
</comment>
<reference evidence="8" key="1">
    <citation type="journal article" date="2014" name="Front. Microbiol.">
        <title>High frequency of phylogenetically diverse reductive dehalogenase-homologous genes in deep subseafloor sedimentary metagenomes.</title>
        <authorList>
            <person name="Kawai M."/>
            <person name="Futagami T."/>
            <person name="Toyoda A."/>
            <person name="Takaki Y."/>
            <person name="Nishi S."/>
            <person name="Hori S."/>
            <person name="Arai W."/>
            <person name="Tsubouchi T."/>
            <person name="Morono Y."/>
            <person name="Uchiyama I."/>
            <person name="Ito T."/>
            <person name="Fujiyama A."/>
            <person name="Inagaki F."/>
            <person name="Takami H."/>
        </authorList>
    </citation>
    <scope>NUCLEOTIDE SEQUENCE</scope>
    <source>
        <strain evidence="8">Expedition CK06-06</strain>
    </source>
</reference>
<dbReference type="GO" id="GO:0004719">
    <property type="term" value="F:protein-L-isoaspartate (D-aspartate) O-methyltransferase activity"/>
    <property type="evidence" value="ECO:0007669"/>
    <property type="project" value="UniProtKB-EC"/>
</dbReference>
<dbReference type="EMBL" id="BARU01047307">
    <property type="protein sequence ID" value="GAH98217.1"/>
    <property type="molecule type" value="Genomic_DNA"/>
</dbReference>
<keyword evidence="4" id="KW-0963">Cytoplasm</keyword>
<evidence type="ECO:0000256" key="3">
    <source>
        <dbReference type="ARBA" id="ARBA00011890"/>
    </source>
</evidence>
<dbReference type="AlphaFoldDB" id="X1JVT4"/>
<accession>X1JVT4</accession>
<keyword evidence="6" id="KW-0808">Transferase</keyword>
<dbReference type="SUPFAM" id="SSF53335">
    <property type="entry name" value="S-adenosyl-L-methionine-dependent methyltransferases"/>
    <property type="match status" value="1"/>
</dbReference>
<comment type="similarity">
    <text evidence="2">Belongs to the methyltransferase superfamily. L-isoaspartyl/D-aspartyl protein methyltransferase family.</text>
</comment>
<keyword evidence="5" id="KW-0489">Methyltransferase</keyword>
<dbReference type="PANTHER" id="PTHR11579">
    <property type="entry name" value="PROTEIN-L-ISOASPARTATE O-METHYLTRANSFERASE"/>
    <property type="match status" value="1"/>
</dbReference>
<evidence type="ECO:0000256" key="6">
    <source>
        <dbReference type="ARBA" id="ARBA00022679"/>
    </source>
</evidence>
<dbReference type="GO" id="GO:0005737">
    <property type="term" value="C:cytoplasm"/>
    <property type="evidence" value="ECO:0007669"/>
    <property type="project" value="UniProtKB-SubCell"/>
</dbReference>
<evidence type="ECO:0000313" key="8">
    <source>
        <dbReference type="EMBL" id="GAH98217.1"/>
    </source>
</evidence>
<dbReference type="InterPro" id="IPR000682">
    <property type="entry name" value="PCMT"/>
</dbReference>
<dbReference type="PANTHER" id="PTHR11579:SF0">
    <property type="entry name" value="PROTEIN-L-ISOASPARTATE(D-ASPARTATE) O-METHYLTRANSFERASE"/>
    <property type="match status" value="1"/>
</dbReference>
<evidence type="ECO:0000256" key="4">
    <source>
        <dbReference type="ARBA" id="ARBA00022490"/>
    </source>
</evidence>
<dbReference type="GO" id="GO:0032259">
    <property type="term" value="P:methylation"/>
    <property type="evidence" value="ECO:0007669"/>
    <property type="project" value="UniProtKB-KW"/>
</dbReference>